<evidence type="ECO:0000256" key="4">
    <source>
        <dbReference type="ARBA" id="ARBA00022833"/>
    </source>
</evidence>
<dbReference type="Pfam" id="PF02633">
    <property type="entry name" value="Creatininase"/>
    <property type="match status" value="1"/>
</dbReference>
<evidence type="ECO:0000313" key="7">
    <source>
        <dbReference type="Proteomes" id="UP000274097"/>
    </source>
</evidence>
<proteinExistence type="inferred from homology"/>
<dbReference type="Gene3D" id="3.40.50.10310">
    <property type="entry name" value="Creatininase"/>
    <property type="match status" value="1"/>
</dbReference>
<evidence type="ECO:0000256" key="5">
    <source>
        <dbReference type="ARBA" id="ARBA00024029"/>
    </source>
</evidence>
<protein>
    <submittedName>
        <fullName evidence="6">Creatininase family protein</fullName>
    </submittedName>
</protein>
<organism evidence="6 7">
    <name type="scientific">Teichococcus wenyumeiae</name>
    <dbReference type="NCBI Taxonomy" id="2478470"/>
    <lineage>
        <taxon>Bacteria</taxon>
        <taxon>Pseudomonadati</taxon>
        <taxon>Pseudomonadota</taxon>
        <taxon>Alphaproteobacteria</taxon>
        <taxon>Acetobacterales</taxon>
        <taxon>Roseomonadaceae</taxon>
        <taxon>Roseomonas</taxon>
    </lineage>
</organism>
<comment type="caution">
    <text evidence="6">The sequence shown here is derived from an EMBL/GenBank/DDBJ whole genome shotgun (WGS) entry which is preliminary data.</text>
</comment>
<dbReference type="SUPFAM" id="SSF102215">
    <property type="entry name" value="Creatininase"/>
    <property type="match status" value="1"/>
</dbReference>
<evidence type="ECO:0000313" key="6">
    <source>
        <dbReference type="EMBL" id="RMI26633.1"/>
    </source>
</evidence>
<dbReference type="EMBL" id="RFLX01000002">
    <property type="protein sequence ID" value="RMI26633.1"/>
    <property type="molecule type" value="Genomic_DNA"/>
</dbReference>
<dbReference type="Proteomes" id="UP000274097">
    <property type="component" value="Unassembled WGS sequence"/>
</dbReference>
<keyword evidence="4" id="KW-0862">Zinc</keyword>
<evidence type="ECO:0000256" key="3">
    <source>
        <dbReference type="ARBA" id="ARBA00022801"/>
    </source>
</evidence>
<keyword evidence="7" id="KW-1185">Reference proteome</keyword>
<reference evidence="6 7" key="1">
    <citation type="submission" date="2018-10" db="EMBL/GenBank/DDBJ databases">
        <title>Roseomonas sp. nov., isolated from feces of Tibetan antelopes in the Qinghai-Tibet plateau, China.</title>
        <authorList>
            <person name="Tian Z."/>
        </authorList>
    </citation>
    <scope>NUCLEOTIDE SEQUENCE [LARGE SCALE GENOMIC DNA]</scope>
    <source>
        <strain evidence="6 7">Z23</strain>
    </source>
</reference>
<dbReference type="InterPro" id="IPR024087">
    <property type="entry name" value="Creatininase-like_sf"/>
</dbReference>
<keyword evidence="3" id="KW-0378">Hydrolase</keyword>
<accession>A0ABX9VQ81</accession>
<evidence type="ECO:0000256" key="2">
    <source>
        <dbReference type="ARBA" id="ARBA00022723"/>
    </source>
</evidence>
<dbReference type="PANTHER" id="PTHR35005">
    <property type="entry name" value="3-DEHYDRO-SCYLLO-INOSOSE HYDROLASE"/>
    <property type="match status" value="1"/>
</dbReference>
<dbReference type="PANTHER" id="PTHR35005:SF1">
    <property type="entry name" value="2-AMINO-5-FORMYLAMINO-6-RIBOSYLAMINOPYRIMIDIN-4(3H)-ONE 5'-MONOPHOSPHATE DEFORMYLASE"/>
    <property type="match status" value="1"/>
</dbReference>
<keyword evidence="2" id="KW-0479">Metal-binding</keyword>
<sequence>MADTGTDAVRWERRTAPELRALAAQDALVVLPVASLEQHGPHLPVWTDSMIGHACALRAAAQAAGAGTPAIVLPPMWLGMSEHHLPFGGTITLDYATFHGVLRGVCRSIRADGFRRLLLINSHGGNIDPLAVSARELCVEFNMPVVATTVFHVAGDKIGQLLDTQPGVQHACEAETSFWLHLDAAQVRQEEIANTISAGSDAPGAPFSRFWSFAERAPLTGVIGDPRAATAEKGEKLLAVVAAALTAAMRDARLWSAPDAVWEPGRAWGRHDRAVPGPAVPAPGAA</sequence>
<name>A0ABX9VQ81_9PROT</name>
<dbReference type="InterPro" id="IPR003785">
    <property type="entry name" value="Creatininase/forma_Hydrolase"/>
</dbReference>
<dbReference type="RefSeq" id="WP_122139912.1">
    <property type="nucleotide sequence ID" value="NZ_RFLX01000002.1"/>
</dbReference>
<evidence type="ECO:0000256" key="1">
    <source>
        <dbReference type="ARBA" id="ARBA00001947"/>
    </source>
</evidence>
<comment type="similarity">
    <text evidence="5">Belongs to the creatininase superfamily.</text>
</comment>
<comment type="cofactor">
    <cofactor evidence="1">
        <name>Zn(2+)</name>
        <dbReference type="ChEBI" id="CHEBI:29105"/>
    </cofactor>
</comment>
<gene>
    <name evidence="6" type="ORF">EBE87_05045</name>
</gene>